<evidence type="ECO:0000256" key="9">
    <source>
        <dbReference type="ARBA" id="ARBA00023125"/>
    </source>
</evidence>
<sequence>MARETADREAVIQQLRDVGLRVTGPRLEVLQVLAAKAHLDVESITEEARRNLGTLTSQAVYDMLRNFLETGLVTKFERPGWPAVFEIAGRPHHHALCTRCGKVANVEAIAPSPPRKGLSGWKVNEGELIYKGTCPECRKN</sequence>
<evidence type="ECO:0000256" key="6">
    <source>
        <dbReference type="ARBA" id="ARBA00022833"/>
    </source>
</evidence>
<dbReference type="Gene3D" id="1.10.10.10">
    <property type="entry name" value="Winged helix-like DNA-binding domain superfamily/Winged helix DNA-binding domain"/>
    <property type="match status" value="1"/>
</dbReference>
<evidence type="ECO:0000256" key="2">
    <source>
        <dbReference type="ARBA" id="ARBA00007957"/>
    </source>
</evidence>
<comment type="caution">
    <text evidence="11">The sequence shown here is derived from an EMBL/GenBank/DDBJ whole genome shotgun (WGS) entry which is preliminary data.</text>
</comment>
<gene>
    <name evidence="11" type="ORF">GCM10009716_10600</name>
</gene>
<dbReference type="RefSeq" id="WP_344259269.1">
    <property type="nucleotide sequence ID" value="NZ_BAAAMJ010000009.1"/>
</dbReference>
<keyword evidence="9" id="KW-0238">DNA-binding</keyword>
<evidence type="ECO:0000313" key="12">
    <source>
        <dbReference type="Proteomes" id="UP001501303"/>
    </source>
</evidence>
<comment type="similarity">
    <text evidence="2">Belongs to the Fur family.</text>
</comment>
<dbReference type="EMBL" id="BAAAMJ010000009">
    <property type="protein sequence ID" value="GAA1902582.1"/>
    <property type="molecule type" value="Genomic_DNA"/>
</dbReference>
<keyword evidence="12" id="KW-1185">Reference proteome</keyword>
<dbReference type="Gene3D" id="3.30.1490.190">
    <property type="match status" value="1"/>
</dbReference>
<evidence type="ECO:0000256" key="5">
    <source>
        <dbReference type="ARBA" id="ARBA00022723"/>
    </source>
</evidence>
<organism evidence="11 12">
    <name type="scientific">Streptomyces sodiiphilus</name>
    <dbReference type="NCBI Taxonomy" id="226217"/>
    <lineage>
        <taxon>Bacteria</taxon>
        <taxon>Bacillati</taxon>
        <taxon>Actinomycetota</taxon>
        <taxon>Actinomycetes</taxon>
        <taxon>Kitasatosporales</taxon>
        <taxon>Streptomycetaceae</taxon>
        <taxon>Streptomyces</taxon>
    </lineage>
</organism>
<keyword evidence="8" id="KW-0805">Transcription regulation</keyword>
<dbReference type="PANTHER" id="PTHR33202">
    <property type="entry name" value="ZINC UPTAKE REGULATION PROTEIN"/>
    <property type="match status" value="1"/>
</dbReference>
<reference evidence="12" key="1">
    <citation type="journal article" date="2019" name="Int. J. Syst. Evol. Microbiol.">
        <title>The Global Catalogue of Microorganisms (GCM) 10K type strain sequencing project: providing services to taxonomists for standard genome sequencing and annotation.</title>
        <authorList>
            <consortium name="The Broad Institute Genomics Platform"/>
            <consortium name="The Broad Institute Genome Sequencing Center for Infectious Disease"/>
            <person name="Wu L."/>
            <person name="Ma J."/>
        </authorList>
    </citation>
    <scope>NUCLEOTIDE SEQUENCE [LARGE SCALE GENOMIC DNA]</scope>
    <source>
        <strain evidence="12">JCM 13581</strain>
    </source>
</reference>
<keyword evidence="10" id="KW-0804">Transcription</keyword>
<keyword evidence="4" id="KW-0678">Repressor</keyword>
<evidence type="ECO:0000256" key="1">
    <source>
        <dbReference type="ARBA" id="ARBA00004496"/>
    </source>
</evidence>
<comment type="subcellular location">
    <subcellularLocation>
        <location evidence="1">Cytoplasm</location>
    </subcellularLocation>
</comment>
<proteinExistence type="inferred from homology"/>
<name>A0ABP5A4T9_9ACTN</name>
<keyword evidence="5" id="KW-0479">Metal-binding</keyword>
<evidence type="ECO:0000256" key="8">
    <source>
        <dbReference type="ARBA" id="ARBA00023015"/>
    </source>
</evidence>
<keyword evidence="3" id="KW-0963">Cytoplasm</keyword>
<keyword evidence="6" id="KW-0862">Zinc</keyword>
<evidence type="ECO:0000256" key="4">
    <source>
        <dbReference type="ARBA" id="ARBA00022491"/>
    </source>
</evidence>
<keyword evidence="7" id="KW-0408">Iron</keyword>
<dbReference type="InterPro" id="IPR036388">
    <property type="entry name" value="WH-like_DNA-bd_sf"/>
</dbReference>
<dbReference type="InterPro" id="IPR036390">
    <property type="entry name" value="WH_DNA-bd_sf"/>
</dbReference>
<protein>
    <submittedName>
        <fullName evidence="11">Fur family transcriptional regulator</fullName>
    </submittedName>
</protein>
<dbReference type="SUPFAM" id="SSF46785">
    <property type="entry name" value="Winged helix' DNA-binding domain"/>
    <property type="match status" value="1"/>
</dbReference>
<dbReference type="InterPro" id="IPR002481">
    <property type="entry name" value="FUR"/>
</dbReference>
<dbReference type="InterPro" id="IPR043135">
    <property type="entry name" value="Fur_C"/>
</dbReference>
<dbReference type="Pfam" id="PF01475">
    <property type="entry name" value="FUR"/>
    <property type="match status" value="1"/>
</dbReference>
<evidence type="ECO:0000256" key="3">
    <source>
        <dbReference type="ARBA" id="ARBA00022490"/>
    </source>
</evidence>
<evidence type="ECO:0000313" key="11">
    <source>
        <dbReference type="EMBL" id="GAA1902582.1"/>
    </source>
</evidence>
<evidence type="ECO:0000256" key="7">
    <source>
        <dbReference type="ARBA" id="ARBA00023004"/>
    </source>
</evidence>
<dbReference type="PANTHER" id="PTHR33202:SF18">
    <property type="entry name" value="TRANSCRIPTIONAL REGULATOR FURA"/>
    <property type="match status" value="1"/>
</dbReference>
<dbReference type="Proteomes" id="UP001501303">
    <property type="component" value="Unassembled WGS sequence"/>
</dbReference>
<evidence type="ECO:0000256" key="10">
    <source>
        <dbReference type="ARBA" id="ARBA00023163"/>
    </source>
</evidence>
<accession>A0ABP5A4T9</accession>